<sequence length="83" mass="9198">MLVISRKPGETLVISENIRITVLSSGNDKVTIGIDAPRDVKIVRQELVETIEANRASAEKIDSDNIKNIANLIKNNKKIENND</sequence>
<evidence type="ECO:0000256" key="2">
    <source>
        <dbReference type="ARBA" id="ARBA00022491"/>
    </source>
</evidence>
<keyword evidence="8" id="KW-1185">Reference proteome</keyword>
<keyword evidence="2 6" id="KW-0678">Repressor</keyword>
<evidence type="ECO:0000256" key="5">
    <source>
        <dbReference type="ARBA" id="ARBA00022884"/>
    </source>
</evidence>
<dbReference type="EMBL" id="JAGSND010000003">
    <property type="protein sequence ID" value="MBR0597518.1"/>
    <property type="molecule type" value="Genomic_DNA"/>
</dbReference>
<dbReference type="PANTHER" id="PTHR34984:SF1">
    <property type="entry name" value="CARBON STORAGE REGULATOR"/>
    <property type="match status" value="1"/>
</dbReference>
<comment type="similarity">
    <text evidence="6">Belongs to the CsrA/RsmA family.</text>
</comment>
<dbReference type="Proteomes" id="UP000675664">
    <property type="component" value="Unassembled WGS sequence"/>
</dbReference>
<dbReference type="Pfam" id="PF02599">
    <property type="entry name" value="CsrA"/>
    <property type="match status" value="1"/>
</dbReference>
<evidence type="ECO:0000256" key="3">
    <source>
        <dbReference type="ARBA" id="ARBA00022795"/>
    </source>
</evidence>
<comment type="subcellular location">
    <subcellularLocation>
        <location evidence="6">Cytoplasm</location>
    </subcellularLocation>
</comment>
<name>A0A8J8B0E4_9FIRM</name>
<dbReference type="GO" id="GO:0006402">
    <property type="term" value="P:mRNA catabolic process"/>
    <property type="evidence" value="ECO:0007669"/>
    <property type="project" value="InterPro"/>
</dbReference>
<evidence type="ECO:0000313" key="7">
    <source>
        <dbReference type="EMBL" id="MBR0597518.1"/>
    </source>
</evidence>
<comment type="caution">
    <text evidence="7">The sequence shown here is derived from an EMBL/GenBank/DDBJ whole genome shotgun (WGS) entry which is preliminary data.</text>
</comment>
<evidence type="ECO:0000256" key="4">
    <source>
        <dbReference type="ARBA" id="ARBA00022845"/>
    </source>
</evidence>
<keyword evidence="3 6" id="KW-1005">Bacterial flagellum biogenesis</keyword>
<dbReference type="GO" id="GO:0044781">
    <property type="term" value="P:bacterial-type flagellum organization"/>
    <property type="evidence" value="ECO:0007669"/>
    <property type="project" value="UniProtKB-KW"/>
</dbReference>
<dbReference type="GO" id="GO:1902208">
    <property type="term" value="P:regulation of bacterial-type flagellum assembly"/>
    <property type="evidence" value="ECO:0007669"/>
    <property type="project" value="UniProtKB-UniRule"/>
</dbReference>
<proteinExistence type="inferred from homology"/>
<dbReference type="GO" id="GO:0048027">
    <property type="term" value="F:mRNA 5'-UTR binding"/>
    <property type="evidence" value="ECO:0007669"/>
    <property type="project" value="UniProtKB-UniRule"/>
</dbReference>
<keyword evidence="4 6" id="KW-0810">Translation regulation</keyword>
<dbReference type="SUPFAM" id="SSF117130">
    <property type="entry name" value="CsrA-like"/>
    <property type="match status" value="1"/>
</dbReference>
<keyword evidence="1 6" id="KW-0963">Cytoplasm</keyword>
<organism evidence="7 8">
    <name type="scientific">Sinanaerobacter chloroacetimidivorans</name>
    <dbReference type="NCBI Taxonomy" id="2818044"/>
    <lineage>
        <taxon>Bacteria</taxon>
        <taxon>Bacillati</taxon>
        <taxon>Bacillota</taxon>
        <taxon>Clostridia</taxon>
        <taxon>Peptostreptococcales</taxon>
        <taxon>Anaerovoracaceae</taxon>
        <taxon>Sinanaerobacter</taxon>
    </lineage>
</organism>
<dbReference type="PANTHER" id="PTHR34984">
    <property type="entry name" value="CARBON STORAGE REGULATOR"/>
    <property type="match status" value="1"/>
</dbReference>
<evidence type="ECO:0000256" key="6">
    <source>
        <dbReference type="HAMAP-Rule" id="MF_00167"/>
    </source>
</evidence>
<protein>
    <recommendedName>
        <fullName evidence="6">Translational regulator CsrA</fullName>
    </recommendedName>
</protein>
<accession>A0A8J8B0E4</accession>
<comment type="subunit">
    <text evidence="6">Homodimer; the beta-strands of each monomer intercalate to form a hydrophobic core, while the alpha-helices form wings that extend away from the core.</text>
</comment>
<dbReference type="InterPro" id="IPR003751">
    <property type="entry name" value="CsrA"/>
</dbReference>
<dbReference type="HAMAP" id="MF_00167">
    <property type="entry name" value="CsrA"/>
    <property type="match status" value="1"/>
</dbReference>
<reference evidence="7" key="1">
    <citation type="submission" date="2021-04" db="EMBL/GenBank/DDBJ databases">
        <title>Sinoanaerobacter chloroacetimidivorans sp. nov., an obligate anaerobic bacterium isolated from anaerobic sludge.</title>
        <authorList>
            <person name="Bao Y."/>
        </authorList>
    </citation>
    <scope>NUCLEOTIDE SEQUENCE</scope>
    <source>
        <strain evidence="7">BAD-6</strain>
    </source>
</reference>
<evidence type="ECO:0000313" key="8">
    <source>
        <dbReference type="Proteomes" id="UP000675664"/>
    </source>
</evidence>
<dbReference type="Gene3D" id="2.60.40.4380">
    <property type="entry name" value="Translational regulator CsrA"/>
    <property type="match status" value="1"/>
</dbReference>
<gene>
    <name evidence="6" type="primary">csrA</name>
    <name evidence="7" type="ORF">KCX82_06525</name>
</gene>
<keyword evidence="5 6" id="KW-0694">RNA-binding</keyword>
<dbReference type="RefSeq" id="WP_227017649.1">
    <property type="nucleotide sequence ID" value="NZ_JAGSND010000003.1"/>
</dbReference>
<evidence type="ECO:0000256" key="1">
    <source>
        <dbReference type="ARBA" id="ARBA00022490"/>
    </source>
</evidence>
<dbReference type="GO" id="GO:0005829">
    <property type="term" value="C:cytosol"/>
    <property type="evidence" value="ECO:0007669"/>
    <property type="project" value="TreeGrafter"/>
</dbReference>
<dbReference type="AlphaFoldDB" id="A0A8J8B0E4"/>
<reference evidence="7" key="2">
    <citation type="submission" date="2021-04" db="EMBL/GenBank/DDBJ databases">
        <authorList>
            <person name="Liu J."/>
        </authorList>
    </citation>
    <scope>NUCLEOTIDE SEQUENCE</scope>
    <source>
        <strain evidence="7">BAD-6</strain>
    </source>
</reference>
<dbReference type="GO" id="GO:0006109">
    <property type="term" value="P:regulation of carbohydrate metabolic process"/>
    <property type="evidence" value="ECO:0007669"/>
    <property type="project" value="InterPro"/>
</dbReference>
<dbReference type="GO" id="GO:0045947">
    <property type="term" value="P:negative regulation of translational initiation"/>
    <property type="evidence" value="ECO:0007669"/>
    <property type="project" value="UniProtKB-UniRule"/>
</dbReference>
<dbReference type="InterPro" id="IPR036107">
    <property type="entry name" value="CsrA_sf"/>
</dbReference>
<comment type="function">
    <text evidence="6">A translational regulator that binds mRNA to regulate translation initiation and/or mRNA stability. Usually binds in the 5'-UTR at or near the Shine-Dalgarno sequence preventing ribosome-binding, thus repressing translation. Its main target seems to be the major flagellin gene, while its function is anatagonized by FliW.</text>
</comment>